<reference evidence="7" key="1">
    <citation type="submission" date="2025-08" db="UniProtKB">
        <authorList>
            <consortium name="RefSeq"/>
        </authorList>
    </citation>
    <scope>IDENTIFICATION</scope>
    <source>
        <tissue evidence="7">Muscle</tissue>
    </source>
</reference>
<dbReference type="InterPro" id="IPR028082">
    <property type="entry name" value="Peripla_BP_I"/>
</dbReference>
<dbReference type="Proteomes" id="UP000694941">
    <property type="component" value="Unplaced"/>
</dbReference>
<evidence type="ECO:0000256" key="2">
    <source>
        <dbReference type="ARBA" id="ARBA00022692"/>
    </source>
</evidence>
<dbReference type="RefSeq" id="XP_022252783.1">
    <property type="nucleotide sequence ID" value="XM_022397075.1"/>
</dbReference>
<gene>
    <name evidence="7" type="primary">LOC106468710</name>
</gene>
<keyword evidence="6" id="KW-1185">Reference proteome</keyword>
<dbReference type="InterPro" id="IPR001828">
    <property type="entry name" value="ANF_lig-bd_rcpt"/>
</dbReference>
<organism evidence="6 7">
    <name type="scientific">Limulus polyphemus</name>
    <name type="common">Atlantic horseshoe crab</name>
    <dbReference type="NCBI Taxonomy" id="6850"/>
    <lineage>
        <taxon>Eukaryota</taxon>
        <taxon>Metazoa</taxon>
        <taxon>Ecdysozoa</taxon>
        <taxon>Arthropoda</taxon>
        <taxon>Chelicerata</taxon>
        <taxon>Merostomata</taxon>
        <taxon>Xiphosura</taxon>
        <taxon>Limulidae</taxon>
        <taxon>Limulus</taxon>
    </lineage>
</organism>
<evidence type="ECO:0000313" key="7">
    <source>
        <dbReference type="RefSeq" id="XP_022252783.1"/>
    </source>
</evidence>
<evidence type="ECO:0000259" key="5">
    <source>
        <dbReference type="Pfam" id="PF01094"/>
    </source>
</evidence>
<feature type="domain" description="Receptor ligand binding region" evidence="5">
    <location>
        <begin position="14"/>
        <end position="134"/>
    </location>
</feature>
<evidence type="ECO:0000256" key="1">
    <source>
        <dbReference type="ARBA" id="ARBA00004370"/>
    </source>
</evidence>
<dbReference type="Gene3D" id="3.40.50.2300">
    <property type="match status" value="1"/>
</dbReference>
<sequence>LMTYFFQQVSDSLILQLAPSVEHQSAAMLSIMKRYLWHHFSILTTMIGGHDDFIRAIRNQVLDSIDFKYNIMDVFVIKNKTRKEIAEEIEFLKHSEVRVFLLYSTKEEGAEVMGAASDLGITGKNYVWIVTQSSFGTVENNAPPEFPVGMLGT</sequence>
<dbReference type="Pfam" id="PF01094">
    <property type="entry name" value="ANF_receptor"/>
    <property type="match status" value="1"/>
</dbReference>
<dbReference type="GeneID" id="106468710"/>
<keyword evidence="3" id="KW-1133">Transmembrane helix</keyword>
<evidence type="ECO:0000313" key="6">
    <source>
        <dbReference type="Proteomes" id="UP000694941"/>
    </source>
</evidence>
<keyword evidence="4" id="KW-0472">Membrane</keyword>
<comment type="subcellular location">
    <subcellularLocation>
        <location evidence="1">Membrane</location>
    </subcellularLocation>
</comment>
<proteinExistence type="predicted"/>
<protein>
    <submittedName>
        <fullName evidence="7">Glutamate receptor ionotropic, NMDA 2B-like</fullName>
    </submittedName>
</protein>
<dbReference type="SUPFAM" id="SSF53822">
    <property type="entry name" value="Periplasmic binding protein-like I"/>
    <property type="match status" value="1"/>
</dbReference>
<evidence type="ECO:0000256" key="3">
    <source>
        <dbReference type="ARBA" id="ARBA00022989"/>
    </source>
</evidence>
<evidence type="ECO:0000256" key="4">
    <source>
        <dbReference type="ARBA" id="ARBA00023136"/>
    </source>
</evidence>
<accession>A0ABM1TA77</accession>
<name>A0ABM1TA77_LIMPO</name>
<feature type="non-terminal residue" evidence="7">
    <location>
        <position position="1"/>
    </location>
</feature>
<keyword evidence="2" id="KW-0812">Transmembrane</keyword>